<feature type="compositionally biased region" description="Low complexity" evidence="14">
    <location>
        <begin position="364"/>
        <end position="384"/>
    </location>
</feature>
<dbReference type="Gene3D" id="3.30.160.60">
    <property type="entry name" value="Classic Zinc Finger"/>
    <property type="match status" value="2"/>
</dbReference>
<dbReference type="InterPro" id="IPR036236">
    <property type="entry name" value="Znf_C2H2_sf"/>
</dbReference>
<dbReference type="Pfam" id="PF00096">
    <property type="entry name" value="zf-C2H2"/>
    <property type="match status" value="2"/>
</dbReference>
<evidence type="ECO:0000256" key="9">
    <source>
        <dbReference type="ARBA" id="ARBA00023026"/>
    </source>
</evidence>
<evidence type="ECO:0000256" key="12">
    <source>
        <dbReference type="ARBA" id="ARBA00093629"/>
    </source>
</evidence>
<dbReference type="PROSITE" id="PS50157">
    <property type="entry name" value="ZINC_FINGER_C2H2_2"/>
    <property type="match status" value="2"/>
</dbReference>
<dbReference type="FunFam" id="3.30.160.60:FF:000243">
    <property type="entry name" value="Probable transcription factor steA"/>
    <property type="match status" value="1"/>
</dbReference>
<dbReference type="GO" id="GO:0000981">
    <property type="term" value="F:DNA-binding transcription factor activity, RNA polymerase II-specific"/>
    <property type="evidence" value="ECO:0007669"/>
    <property type="project" value="TreeGrafter"/>
</dbReference>
<feature type="domain" description="C2H2-type" evidence="15">
    <location>
        <begin position="495"/>
        <end position="523"/>
    </location>
</feature>
<evidence type="ECO:0000256" key="4">
    <source>
        <dbReference type="ARBA" id="ARBA00022723"/>
    </source>
</evidence>
<evidence type="ECO:0000256" key="1">
    <source>
        <dbReference type="ARBA" id="ARBA00004123"/>
    </source>
</evidence>
<dbReference type="RefSeq" id="XP_064674867.1">
    <property type="nucleotide sequence ID" value="XM_064817205.1"/>
</dbReference>
<evidence type="ECO:0000256" key="14">
    <source>
        <dbReference type="SAM" id="MobiDB-lite"/>
    </source>
</evidence>
<dbReference type="SMART" id="SM00355">
    <property type="entry name" value="ZnF_C2H2"/>
    <property type="match status" value="2"/>
</dbReference>
<gene>
    <name evidence="16" type="ORF">N656DRAFT_793796</name>
</gene>
<feature type="region of interest" description="Disordered" evidence="14">
    <location>
        <begin position="602"/>
        <end position="626"/>
    </location>
</feature>
<dbReference type="InterPro" id="IPR013087">
    <property type="entry name" value="Znf_C2H2_type"/>
</dbReference>
<dbReference type="EMBL" id="MU853332">
    <property type="protein sequence ID" value="KAK4117297.1"/>
    <property type="molecule type" value="Genomic_DNA"/>
</dbReference>
<keyword evidence="9" id="KW-0843">Virulence</keyword>
<keyword evidence="11" id="KW-0539">Nucleus</keyword>
<reference evidence="16" key="1">
    <citation type="journal article" date="2023" name="Mol. Phylogenet. Evol.">
        <title>Genome-scale phylogeny and comparative genomics of the fungal order Sordariales.</title>
        <authorList>
            <person name="Hensen N."/>
            <person name="Bonometti L."/>
            <person name="Westerberg I."/>
            <person name="Brannstrom I.O."/>
            <person name="Guillou S."/>
            <person name="Cros-Aarteil S."/>
            <person name="Calhoun S."/>
            <person name="Haridas S."/>
            <person name="Kuo A."/>
            <person name="Mondo S."/>
            <person name="Pangilinan J."/>
            <person name="Riley R."/>
            <person name="LaButti K."/>
            <person name="Andreopoulos B."/>
            <person name="Lipzen A."/>
            <person name="Chen C."/>
            <person name="Yan M."/>
            <person name="Daum C."/>
            <person name="Ng V."/>
            <person name="Clum A."/>
            <person name="Steindorff A."/>
            <person name="Ohm R.A."/>
            <person name="Martin F."/>
            <person name="Silar P."/>
            <person name="Natvig D.O."/>
            <person name="Lalanne C."/>
            <person name="Gautier V."/>
            <person name="Ament-Velasquez S.L."/>
            <person name="Kruys A."/>
            <person name="Hutchinson M.I."/>
            <person name="Powell A.J."/>
            <person name="Barry K."/>
            <person name="Miller A.N."/>
            <person name="Grigoriev I.V."/>
            <person name="Debuchy R."/>
            <person name="Gladieux P."/>
            <person name="Hiltunen Thoren M."/>
            <person name="Johannesson H."/>
        </authorList>
    </citation>
    <scope>NUCLEOTIDE SEQUENCE</scope>
    <source>
        <strain evidence="16">CBS 508.74</strain>
    </source>
</reference>
<keyword evidence="8" id="KW-0805">Transcription regulation</keyword>
<dbReference type="AlphaFoldDB" id="A0AAN6TMT1"/>
<sequence length="626" mass="67166">MSASLFSSFSRFRRANKRRDALLAFFFVMQVASWGVRTLQCRNCGRYWLAARGCAADMETTMMSQSAVPAFLFYNPDPNPESRQHGRFIPQQFPLLTAQMSMLPVVAPLPSTPITRPGSSCSKPSTSVLMTPQSSTPVLSPLPIATKPAIVVDTDLSDAEGIYSPATPPLSSSSSVISSPGSCDMLQTPLNPMFSGLEGKESCDVDAELERFPSLDWSACTSPPLTPVYLQPQPQAAKLAPLDTQTSDLLSPASCPSLSPSPSPYARSVSGCSDDIDFCDPRNLTVGGVNSTLAPEYSALTTLCASEDEDQKFALRNAPAPASSSSASFEFSQAAPINLHFDDFSDLDSEYSFVKGLVDLNDGSATHLSRSRSSSDALSLGQSSYACDDDSEGPFVVDFPTPPDSCDDSDAHRDKRQRKSENASRPVMNSAAESQSGSAQQQTPPSHQEGSSTEANNGSESNSGSDNAAGSNPLPAPTSRRGRKQSLTEDPSKTFVCEICNRRFRRQEHLKRHYRSLHTQEKPFECSECGKKFSRSDNLAQHSRTHGSGAIVMNLIDDPDAMAGVPMHPAYPHPAMMGADGLVGGDDYHALGKVLFQVAAEVPGSASELSSDEGSDQGKKKRKRAD</sequence>
<keyword evidence="3" id="KW-0963">Cytoplasm</keyword>
<dbReference type="GO" id="GO:0005634">
    <property type="term" value="C:nucleus"/>
    <property type="evidence" value="ECO:0007669"/>
    <property type="project" value="UniProtKB-SubCell"/>
</dbReference>
<comment type="caution">
    <text evidence="16">The sequence shown here is derived from an EMBL/GenBank/DDBJ whole genome shotgun (WGS) entry which is preliminary data.</text>
</comment>
<organism evidence="16 17">
    <name type="scientific">Canariomyces notabilis</name>
    <dbReference type="NCBI Taxonomy" id="2074819"/>
    <lineage>
        <taxon>Eukaryota</taxon>
        <taxon>Fungi</taxon>
        <taxon>Dikarya</taxon>
        <taxon>Ascomycota</taxon>
        <taxon>Pezizomycotina</taxon>
        <taxon>Sordariomycetes</taxon>
        <taxon>Sordariomycetidae</taxon>
        <taxon>Sordariales</taxon>
        <taxon>Chaetomiaceae</taxon>
        <taxon>Canariomyces</taxon>
    </lineage>
</organism>
<feature type="region of interest" description="Disordered" evidence="14">
    <location>
        <begin position="364"/>
        <end position="489"/>
    </location>
</feature>
<dbReference type="SUPFAM" id="SSF57667">
    <property type="entry name" value="beta-beta-alpha zinc fingers"/>
    <property type="match status" value="1"/>
</dbReference>
<protein>
    <recommendedName>
        <fullName evidence="12">C2H2-type transcription factor MSN2</fullName>
    </recommendedName>
</protein>
<evidence type="ECO:0000313" key="17">
    <source>
        <dbReference type="Proteomes" id="UP001302812"/>
    </source>
</evidence>
<evidence type="ECO:0000256" key="5">
    <source>
        <dbReference type="ARBA" id="ARBA00022737"/>
    </source>
</evidence>
<evidence type="ECO:0000256" key="7">
    <source>
        <dbReference type="ARBA" id="ARBA00022833"/>
    </source>
</evidence>
<reference evidence="16" key="2">
    <citation type="submission" date="2023-05" db="EMBL/GenBank/DDBJ databases">
        <authorList>
            <consortium name="Lawrence Berkeley National Laboratory"/>
            <person name="Steindorff A."/>
            <person name="Hensen N."/>
            <person name="Bonometti L."/>
            <person name="Westerberg I."/>
            <person name="Brannstrom I.O."/>
            <person name="Guillou S."/>
            <person name="Cros-Aarteil S."/>
            <person name="Calhoun S."/>
            <person name="Haridas S."/>
            <person name="Kuo A."/>
            <person name="Mondo S."/>
            <person name="Pangilinan J."/>
            <person name="Riley R."/>
            <person name="Labutti K."/>
            <person name="Andreopoulos B."/>
            <person name="Lipzen A."/>
            <person name="Chen C."/>
            <person name="Yanf M."/>
            <person name="Daum C."/>
            <person name="Ng V."/>
            <person name="Clum A."/>
            <person name="Ohm R."/>
            <person name="Martin F."/>
            <person name="Silar P."/>
            <person name="Natvig D."/>
            <person name="Lalanne C."/>
            <person name="Gautier V."/>
            <person name="Ament-Velasquez S.L."/>
            <person name="Kruys A."/>
            <person name="Hutchinson M.I."/>
            <person name="Powell A.J."/>
            <person name="Barry K."/>
            <person name="Miller A.N."/>
            <person name="Grigoriev I.V."/>
            <person name="Debuchy R."/>
            <person name="Gladieux P."/>
            <person name="Thoren M.H."/>
            <person name="Johannesson H."/>
        </authorList>
    </citation>
    <scope>NUCLEOTIDE SEQUENCE</scope>
    <source>
        <strain evidence="16">CBS 508.74</strain>
    </source>
</reference>
<feature type="region of interest" description="Disordered" evidence="14">
    <location>
        <begin position="114"/>
        <end position="134"/>
    </location>
</feature>
<dbReference type="Proteomes" id="UP001302812">
    <property type="component" value="Unassembled WGS sequence"/>
</dbReference>
<accession>A0AAN6TMT1</accession>
<feature type="compositionally biased region" description="Low complexity" evidence="14">
    <location>
        <begin position="449"/>
        <end position="472"/>
    </location>
</feature>
<feature type="compositionally biased region" description="Low complexity" evidence="14">
    <location>
        <begin position="430"/>
        <end position="442"/>
    </location>
</feature>
<evidence type="ECO:0000259" key="15">
    <source>
        <dbReference type="PROSITE" id="PS50157"/>
    </source>
</evidence>
<feature type="domain" description="C2H2-type" evidence="15">
    <location>
        <begin position="524"/>
        <end position="546"/>
    </location>
</feature>
<dbReference type="PANTHER" id="PTHR14196">
    <property type="entry name" value="ODD-SKIPPED - RELATED"/>
    <property type="match status" value="1"/>
</dbReference>
<dbReference type="FunFam" id="3.30.160.60:FF:000141">
    <property type="entry name" value="C2H2 zinc finger protein"/>
    <property type="match status" value="1"/>
</dbReference>
<dbReference type="GO" id="GO:0008270">
    <property type="term" value="F:zinc ion binding"/>
    <property type="evidence" value="ECO:0007669"/>
    <property type="project" value="UniProtKB-KW"/>
</dbReference>
<keyword evidence="10" id="KW-0804">Transcription</keyword>
<keyword evidence="5" id="KW-0677">Repeat</keyword>
<evidence type="ECO:0000256" key="6">
    <source>
        <dbReference type="ARBA" id="ARBA00022771"/>
    </source>
</evidence>
<dbReference type="PANTHER" id="PTHR14196:SF12">
    <property type="entry name" value="ZINC FINGER PROTEIN 208-LIKE"/>
    <property type="match status" value="1"/>
</dbReference>
<dbReference type="GO" id="GO:0000977">
    <property type="term" value="F:RNA polymerase II transcription regulatory region sequence-specific DNA binding"/>
    <property type="evidence" value="ECO:0007669"/>
    <property type="project" value="TreeGrafter"/>
</dbReference>
<keyword evidence="7" id="KW-0862">Zinc</keyword>
<keyword evidence="17" id="KW-1185">Reference proteome</keyword>
<keyword evidence="6 13" id="KW-0863">Zinc-finger</keyword>
<dbReference type="GO" id="GO:0005737">
    <property type="term" value="C:cytoplasm"/>
    <property type="evidence" value="ECO:0007669"/>
    <property type="project" value="UniProtKB-SubCell"/>
</dbReference>
<evidence type="ECO:0000313" key="16">
    <source>
        <dbReference type="EMBL" id="KAK4117297.1"/>
    </source>
</evidence>
<dbReference type="PROSITE" id="PS00028">
    <property type="entry name" value="ZINC_FINGER_C2H2_1"/>
    <property type="match status" value="2"/>
</dbReference>
<comment type="subcellular location">
    <subcellularLocation>
        <location evidence="2">Cytoplasm</location>
    </subcellularLocation>
    <subcellularLocation>
        <location evidence="1">Nucleus</location>
    </subcellularLocation>
</comment>
<dbReference type="GeneID" id="89941330"/>
<name>A0AAN6TMT1_9PEZI</name>
<dbReference type="InterPro" id="IPR050717">
    <property type="entry name" value="C2H2-ZF_Transcription_Reg"/>
</dbReference>
<keyword evidence="4" id="KW-0479">Metal-binding</keyword>
<evidence type="ECO:0000256" key="3">
    <source>
        <dbReference type="ARBA" id="ARBA00022490"/>
    </source>
</evidence>
<evidence type="ECO:0000256" key="8">
    <source>
        <dbReference type="ARBA" id="ARBA00023015"/>
    </source>
</evidence>
<evidence type="ECO:0000256" key="11">
    <source>
        <dbReference type="ARBA" id="ARBA00023242"/>
    </source>
</evidence>
<evidence type="ECO:0000256" key="13">
    <source>
        <dbReference type="PROSITE-ProRule" id="PRU00042"/>
    </source>
</evidence>
<evidence type="ECO:0000256" key="2">
    <source>
        <dbReference type="ARBA" id="ARBA00004496"/>
    </source>
</evidence>
<proteinExistence type="predicted"/>
<evidence type="ECO:0000256" key="10">
    <source>
        <dbReference type="ARBA" id="ARBA00023163"/>
    </source>
</evidence>